<evidence type="ECO:0000313" key="2">
    <source>
        <dbReference type="Proteomes" id="UP001174936"/>
    </source>
</evidence>
<protein>
    <submittedName>
        <fullName evidence="1">Uncharacterized protein</fullName>
    </submittedName>
</protein>
<accession>A0AA39YNT1</accession>
<sequence>MRSMAQTQSRFLGLPRELRDQIYEDYLFTNDGYAYDYEAGKLRMADGRPIDLGLTYACRRTACEMQGVALRVNTVVFSTLYNNELRTRAARWQWIIDELDCSSAPYYALKYMGQESFERAVLALGDCGFAKRCVRRRPVVASERAYLSGGAYGEVPSTRRQARNQFVRAALADPDVQRYFDDEANATWAYRVPGYMAHLLDAAEREPWSIPTEDELDEYAWRIPNKEPLRDQPSPRDRAFWRANGSKARFSAVAAAIHFLNSSPASLRQQLRNIVVHEDRMSVNGPASHVQGLIPFCVENPALRIERRVDLWRNCFASCASGDFPLHPESFLALRVRLGDPMTAVSADLVTRPVALWMVEASLPFIPETITLVLDGGPSPEQMSHVFQEAVQRDAAWQIALDRVTGSPGYDPDKRLWSRGSSAYLFEGFPELLESIRKKEPGCRVSCNFYPGDPWTDEQIDEIAEANKDNDDTWAENMRRPELAFTPPPPLPDFHSLREEYVLEDSWVERHWEMDIEPWRED</sequence>
<reference evidence="1" key="1">
    <citation type="submission" date="2023-06" db="EMBL/GenBank/DDBJ databases">
        <title>Genome-scale phylogeny and comparative genomics of the fungal order Sordariales.</title>
        <authorList>
            <consortium name="Lawrence Berkeley National Laboratory"/>
            <person name="Hensen N."/>
            <person name="Bonometti L."/>
            <person name="Westerberg I."/>
            <person name="Brannstrom I.O."/>
            <person name="Guillou S."/>
            <person name="Cros-Aarteil S."/>
            <person name="Calhoun S."/>
            <person name="Haridas S."/>
            <person name="Kuo A."/>
            <person name="Mondo S."/>
            <person name="Pangilinan J."/>
            <person name="Riley R."/>
            <person name="Labutti K."/>
            <person name="Andreopoulos B."/>
            <person name="Lipzen A."/>
            <person name="Chen C."/>
            <person name="Yanf M."/>
            <person name="Daum C."/>
            <person name="Ng V."/>
            <person name="Clum A."/>
            <person name="Steindorff A."/>
            <person name="Ohm R."/>
            <person name="Martin F."/>
            <person name="Silar P."/>
            <person name="Natvig D."/>
            <person name="Lalanne C."/>
            <person name="Gautier V."/>
            <person name="Ament-Velasquez S.L."/>
            <person name="Kruys A."/>
            <person name="Hutchinson M.I."/>
            <person name="Powell A.J."/>
            <person name="Barry K."/>
            <person name="Miller A.N."/>
            <person name="Grigoriev I.V."/>
            <person name="Debuchy R."/>
            <person name="Gladieux P."/>
            <person name="Thoren M.H."/>
            <person name="Johannesson H."/>
        </authorList>
    </citation>
    <scope>NUCLEOTIDE SEQUENCE</scope>
    <source>
        <strain evidence="1">SMH2532-1</strain>
    </source>
</reference>
<gene>
    <name evidence="1" type="ORF">B0T16DRAFT_396019</name>
</gene>
<proteinExistence type="predicted"/>
<evidence type="ECO:0000313" key="1">
    <source>
        <dbReference type="EMBL" id="KAK0655002.1"/>
    </source>
</evidence>
<comment type="caution">
    <text evidence="1">The sequence shown here is derived from an EMBL/GenBank/DDBJ whole genome shotgun (WGS) entry which is preliminary data.</text>
</comment>
<dbReference type="AlphaFoldDB" id="A0AA39YNT1"/>
<keyword evidence="2" id="KW-1185">Reference proteome</keyword>
<organism evidence="1 2">
    <name type="scientific">Cercophora newfieldiana</name>
    <dbReference type="NCBI Taxonomy" id="92897"/>
    <lineage>
        <taxon>Eukaryota</taxon>
        <taxon>Fungi</taxon>
        <taxon>Dikarya</taxon>
        <taxon>Ascomycota</taxon>
        <taxon>Pezizomycotina</taxon>
        <taxon>Sordariomycetes</taxon>
        <taxon>Sordariomycetidae</taxon>
        <taxon>Sordariales</taxon>
        <taxon>Lasiosphaeriaceae</taxon>
        <taxon>Cercophora</taxon>
    </lineage>
</organism>
<dbReference type="EMBL" id="JAULSV010000001">
    <property type="protein sequence ID" value="KAK0655002.1"/>
    <property type="molecule type" value="Genomic_DNA"/>
</dbReference>
<name>A0AA39YNT1_9PEZI</name>
<dbReference type="Proteomes" id="UP001174936">
    <property type="component" value="Unassembled WGS sequence"/>
</dbReference>